<feature type="transmembrane region" description="Helical" evidence="5">
    <location>
        <begin position="200"/>
        <end position="218"/>
    </location>
</feature>
<evidence type="ECO:0000313" key="8">
    <source>
        <dbReference type="Proteomes" id="UP000014760"/>
    </source>
</evidence>
<organism evidence="6">
    <name type="scientific">Capitella teleta</name>
    <name type="common">Polychaete worm</name>
    <dbReference type="NCBI Taxonomy" id="283909"/>
    <lineage>
        <taxon>Eukaryota</taxon>
        <taxon>Metazoa</taxon>
        <taxon>Spiralia</taxon>
        <taxon>Lophotrochozoa</taxon>
        <taxon>Annelida</taxon>
        <taxon>Polychaeta</taxon>
        <taxon>Sedentaria</taxon>
        <taxon>Scolecida</taxon>
        <taxon>Capitellidae</taxon>
        <taxon>Capitella</taxon>
    </lineage>
</organism>
<comment type="subcellular location">
    <subcellularLocation>
        <location evidence="1">Membrane</location>
        <topology evidence="1">Multi-pass membrane protein</topology>
    </subcellularLocation>
</comment>
<dbReference type="AlphaFoldDB" id="R7U4R9"/>
<evidence type="ECO:0000256" key="3">
    <source>
        <dbReference type="ARBA" id="ARBA00022989"/>
    </source>
</evidence>
<evidence type="ECO:0000256" key="5">
    <source>
        <dbReference type="SAM" id="Phobius"/>
    </source>
</evidence>
<feature type="transmembrane region" description="Helical" evidence="5">
    <location>
        <begin position="377"/>
        <end position="398"/>
    </location>
</feature>
<accession>R7U4R9</accession>
<feature type="transmembrane region" description="Helical" evidence="5">
    <location>
        <begin position="101"/>
        <end position="121"/>
    </location>
</feature>
<dbReference type="SUPFAM" id="SSF103473">
    <property type="entry name" value="MFS general substrate transporter"/>
    <property type="match status" value="1"/>
</dbReference>
<dbReference type="EMBL" id="AMQN01001758">
    <property type="status" value="NOT_ANNOTATED_CDS"/>
    <property type="molecule type" value="Genomic_DNA"/>
</dbReference>
<evidence type="ECO:0008006" key="9">
    <source>
        <dbReference type="Google" id="ProtNLM"/>
    </source>
</evidence>
<name>R7U4R9_CAPTE</name>
<keyword evidence="2 5" id="KW-0812">Transmembrane</keyword>
<feature type="transmembrane region" description="Helical" evidence="5">
    <location>
        <begin position="351"/>
        <end position="371"/>
    </location>
</feature>
<dbReference type="InterPro" id="IPR036259">
    <property type="entry name" value="MFS_trans_sf"/>
</dbReference>
<dbReference type="Proteomes" id="UP000014760">
    <property type="component" value="Unassembled WGS sequence"/>
</dbReference>
<dbReference type="EMBL" id="KB305378">
    <property type="protein sequence ID" value="ELU01111.1"/>
    <property type="molecule type" value="Genomic_DNA"/>
</dbReference>
<protein>
    <recommendedName>
        <fullName evidence="9">Major facilitator superfamily (MFS) profile domain-containing protein</fullName>
    </recommendedName>
</protein>
<evidence type="ECO:0000256" key="4">
    <source>
        <dbReference type="ARBA" id="ARBA00023136"/>
    </source>
</evidence>
<evidence type="ECO:0000256" key="2">
    <source>
        <dbReference type="ARBA" id="ARBA00022692"/>
    </source>
</evidence>
<reference evidence="6 8" key="2">
    <citation type="journal article" date="2013" name="Nature">
        <title>Insights into bilaterian evolution from three spiralian genomes.</title>
        <authorList>
            <person name="Simakov O."/>
            <person name="Marletaz F."/>
            <person name="Cho S.J."/>
            <person name="Edsinger-Gonzales E."/>
            <person name="Havlak P."/>
            <person name="Hellsten U."/>
            <person name="Kuo D.H."/>
            <person name="Larsson T."/>
            <person name="Lv J."/>
            <person name="Arendt D."/>
            <person name="Savage R."/>
            <person name="Osoegawa K."/>
            <person name="de Jong P."/>
            <person name="Grimwood J."/>
            <person name="Chapman J.A."/>
            <person name="Shapiro H."/>
            <person name="Aerts A."/>
            <person name="Otillar R.P."/>
            <person name="Terry A.Y."/>
            <person name="Boore J.L."/>
            <person name="Grigoriev I.V."/>
            <person name="Lindberg D.R."/>
            <person name="Seaver E.C."/>
            <person name="Weisblat D.A."/>
            <person name="Putnam N.H."/>
            <person name="Rokhsar D.S."/>
        </authorList>
    </citation>
    <scope>NUCLEOTIDE SEQUENCE</scope>
    <source>
        <strain evidence="6 8">I ESC-2004</strain>
    </source>
</reference>
<gene>
    <name evidence="6" type="ORF">CAPTEDRAFT_219687</name>
</gene>
<keyword evidence="8" id="KW-1185">Reference proteome</keyword>
<reference evidence="7" key="3">
    <citation type="submission" date="2015-06" db="UniProtKB">
        <authorList>
            <consortium name="EnsemblMetazoa"/>
        </authorList>
    </citation>
    <scope>IDENTIFICATION</scope>
</reference>
<dbReference type="HOGENOM" id="CLU_546593_0_0_1"/>
<feature type="transmembrane region" description="Helical" evidence="5">
    <location>
        <begin position="49"/>
        <end position="70"/>
    </location>
</feature>
<proteinExistence type="predicted"/>
<reference evidence="8" key="1">
    <citation type="submission" date="2012-12" db="EMBL/GenBank/DDBJ databases">
        <authorList>
            <person name="Hellsten U."/>
            <person name="Grimwood J."/>
            <person name="Chapman J.A."/>
            <person name="Shapiro H."/>
            <person name="Aerts A."/>
            <person name="Otillar R.P."/>
            <person name="Terry A.Y."/>
            <person name="Boore J.L."/>
            <person name="Simakov O."/>
            <person name="Marletaz F."/>
            <person name="Cho S.-J."/>
            <person name="Edsinger-Gonzales E."/>
            <person name="Havlak P."/>
            <person name="Kuo D.-H."/>
            <person name="Larsson T."/>
            <person name="Lv J."/>
            <person name="Arendt D."/>
            <person name="Savage R."/>
            <person name="Osoegawa K."/>
            <person name="de Jong P."/>
            <person name="Lindberg D.R."/>
            <person name="Seaver E.C."/>
            <person name="Weisblat D.A."/>
            <person name="Putnam N.H."/>
            <person name="Grigoriev I.V."/>
            <person name="Rokhsar D.S."/>
        </authorList>
    </citation>
    <scope>NUCLEOTIDE SEQUENCE</scope>
    <source>
        <strain evidence="8">I ESC-2004</strain>
    </source>
</reference>
<dbReference type="PANTHER" id="PTHR23507">
    <property type="entry name" value="ZGC:174356"/>
    <property type="match status" value="1"/>
</dbReference>
<dbReference type="GO" id="GO:0016020">
    <property type="term" value="C:membrane"/>
    <property type="evidence" value="ECO:0007669"/>
    <property type="project" value="UniProtKB-SubCell"/>
</dbReference>
<feature type="transmembrane region" description="Helical" evidence="5">
    <location>
        <begin position="448"/>
        <end position="468"/>
    </location>
</feature>
<dbReference type="EnsemblMetazoa" id="CapteT219687">
    <property type="protein sequence ID" value="CapteP219687"/>
    <property type="gene ID" value="CapteG219687"/>
</dbReference>
<keyword evidence="3 5" id="KW-1133">Transmembrane helix</keyword>
<evidence type="ECO:0000256" key="1">
    <source>
        <dbReference type="ARBA" id="ARBA00004141"/>
    </source>
</evidence>
<dbReference type="GO" id="GO:0022857">
    <property type="term" value="F:transmembrane transporter activity"/>
    <property type="evidence" value="ECO:0007669"/>
    <property type="project" value="TreeGrafter"/>
</dbReference>
<keyword evidence="4 5" id="KW-0472">Membrane</keyword>
<dbReference type="PANTHER" id="PTHR23507:SF1">
    <property type="entry name" value="FI18259P1-RELATED"/>
    <property type="match status" value="1"/>
</dbReference>
<feature type="transmembrane region" description="Helical" evidence="5">
    <location>
        <begin position="224"/>
        <end position="244"/>
    </location>
</feature>
<sequence>MDRSRKSSESLTLLDHFDHRSTEGPLRVVLPRDESISSWKRRQWISPQIVAVLFAISSASFEIFNVVFLLRRSMEEQGNFTVCLQITSRDPNLISLNSTSLYLFGFGTIRFALAVFISLLLKNVTTGSLGFWLPILCTSLKCIVYLLTHYNGWSSAVLFIANFIDGCGGSEFVIHDSLTKHMATTIPADTLRYHQNRLRVVTTVLTILTYIITGFWLSSTGSYQLLWCITILNLSSTLIAAAFLSMDTKSELSLDSISIPSSRFKEYLAVFKVFEPEYENPRTRTSLLMLFGCFCLDNLIYLGRTDFDIVYVIAPPFCFNPWTLGFFCSLRTASASLIGVLQSVLSKRRKWLSSTALLGTIFSFISCITLGATVSTVVVLTVVTLGGTTPVVSSLTGVMMDNIIPLDSDKENLGNSLMVVSRIAHVFSVVVNGAVFTCSLAMIQGLYLYVGAVITLFNIVFLGTTKYYEIKTEETHGMTSRAAEEATRYRSNECVWGDL</sequence>
<feature type="transmembrane region" description="Helical" evidence="5">
    <location>
        <begin position="419"/>
        <end position="442"/>
    </location>
</feature>
<feature type="transmembrane region" description="Helical" evidence="5">
    <location>
        <begin position="128"/>
        <end position="147"/>
    </location>
</feature>
<evidence type="ECO:0000313" key="6">
    <source>
        <dbReference type="EMBL" id="ELU01111.1"/>
    </source>
</evidence>
<feature type="transmembrane region" description="Helical" evidence="5">
    <location>
        <begin position="309"/>
        <end position="330"/>
    </location>
</feature>
<evidence type="ECO:0000313" key="7">
    <source>
        <dbReference type="EnsemblMetazoa" id="CapteP219687"/>
    </source>
</evidence>